<sequence length="993" mass="103980">MFASGGSGPSCGETAADPTSHQQHVGGGHVSNHPSPASTNPEQQPSSQYTTPDCSPELSALQYAQQHIVQSQSTQTQQHLQQVPQQPLFQEADRHRQVVIQQLHQHHSAMNHHSAAMKRPQQQRFQVASGDQQQLQQMQQQILQQPVAMLQTPILYSNNAATGAASAAGINSPVMIKKGRFRVVKGGGKCATPANTTYTTTTTTTNDIRSASSTTQTPSSNNIEPDNMDATMTSQPVLTVKRGRFVVKKSAAAIPPDATPASGGGRDDVERSPEGAAGGGGGSGGDGGPSPSVGEKESPSAVATKGRGNERTSNVVVVIAPSPSPAPSTNRTTKPSPAEANSNSTQQRSGTKQRGRFLVKTGGLGNGPFVSPAFTDAVVSISSSDAMMANHHHHHHHQQQQQQQQQHGASDTTMASPPHAGVVAADDVDDTSGNALGGGGGGGGGGVGVGGDVKKKGRFVVKTGGMTTPPVANSMASGRTNAIPPPSALNGAHNNVVPGSNQVPPPPPPSNIHIVDNSVPVHAPPGPASMVDANAHHATVASSNVTLPSPTTQAMRPQHAPTPQMPLLQQSQLSIPSVQGAGSSIGTACSIGSQQNQRPPPLLPPPQANASDAYPHPPQAHRRAATEARLPAEYPSPPKAANGASHPAAGKSSGWLGGTRGRNGRMIGGGGVGKVLHYLDTMRTEIVEADRCIASLQSDNRFLRDKNKELEAKNKDLERRLADEKRLRQKAEAKCASLFQRGHQEIEPAPSTDVDTRKDNCRSAHPAHEHASEERQNSSRGVCLEEMQSTTSDVFNNFKKPQQHPAQIGQSNPPKPLSRQNSLDESSAARSQTVTASQSTMGLSSIANQFDPLGAVIPVSNGSGSTTQTGDTNAKTGMSHFDPLGTPCDIDPVRVPLNGVPLMPDKASDNPQPSADHAKYTLNNINARASHFDPLGTPERPGLCLKANNDAISAVMVNGLPQIPDIASTGRESNDDPFDEIVRMSHSQLQSYD</sequence>
<dbReference type="Proteomes" id="UP001530377">
    <property type="component" value="Unassembled WGS sequence"/>
</dbReference>
<feature type="region of interest" description="Disordered" evidence="1">
    <location>
        <begin position="575"/>
        <end position="662"/>
    </location>
</feature>
<feature type="region of interest" description="Disordered" evidence="1">
    <location>
        <begin position="545"/>
        <end position="564"/>
    </location>
</feature>
<protein>
    <submittedName>
        <fullName evidence="2">Uncharacterized protein</fullName>
    </submittedName>
</protein>
<name>A0ABD3R279_9STRA</name>
<feature type="region of interest" description="Disordered" evidence="1">
    <location>
        <begin position="796"/>
        <end position="840"/>
    </location>
</feature>
<feature type="region of interest" description="Disordered" evidence="1">
    <location>
        <begin position="967"/>
        <end position="993"/>
    </location>
</feature>
<evidence type="ECO:0000313" key="3">
    <source>
        <dbReference type="Proteomes" id="UP001530377"/>
    </source>
</evidence>
<feature type="compositionally biased region" description="Low complexity" evidence="1">
    <location>
        <begin position="196"/>
        <end position="205"/>
    </location>
</feature>
<feature type="region of interest" description="Disordered" evidence="1">
    <location>
        <begin position="251"/>
        <end position="368"/>
    </location>
</feature>
<evidence type="ECO:0000313" key="2">
    <source>
        <dbReference type="EMBL" id="KAL3807070.1"/>
    </source>
</evidence>
<feature type="compositionally biased region" description="Polar residues" evidence="1">
    <location>
        <begin position="804"/>
        <end position="840"/>
    </location>
</feature>
<feature type="region of interest" description="Disordered" evidence="1">
    <location>
        <begin position="195"/>
        <end position="231"/>
    </location>
</feature>
<feature type="compositionally biased region" description="Polar residues" evidence="1">
    <location>
        <begin position="32"/>
        <end position="53"/>
    </location>
</feature>
<reference evidence="2 3" key="1">
    <citation type="submission" date="2024-10" db="EMBL/GenBank/DDBJ databases">
        <title>Updated reference genomes for cyclostephanoid diatoms.</title>
        <authorList>
            <person name="Roberts W.R."/>
            <person name="Alverson A.J."/>
        </authorList>
    </citation>
    <scope>NUCLEOTIDE SEQUENCE [LARGE SCALE GENOMIC DNA]</scope>
    <source>
        <strain evidence="2 3">AJA228-03</strain>
    </source>
</reference>
<proteinExistence type="predicted"/>
<gene>
    <name evidence="2" type="ORF">ACHAXA_011004</name>
</gene>
<feature type="region of interest" description="Disordered" evidence="1">
    <location>
        <begin position="388"/>
        <end position="452"/>
    </location>
</feature>
<organism evidence="2 3">
    <name type="scientific">Cyclostephanos tholiformis</name>
    <dbReference type="NCBI Taxonomy" id="382380"/>
    <lineage>
        <taxon>Eukaryota</taxon>
        <taxon>Sar</taxon>
        <taxon>Stramenopiles</taxon>
        <taxon>Ochrophyta</taxon>
        <taxon>Bacillariophyta</taxon>
        <taxon>Coscinodiscophyceae</taxon>
        <taxon>Thalassiosirophycidae</taxon>
        <taxon>Stephanodiscales</taxon>
        <taxon>Stephanodiscaceae</taxon>
        <taxon>Cyclostephanos</taxon>
    </lineage>
</organism>
<feature type="compositionally biased region" description="Polar residues" evidence="1">
    <location>
        <begin position="545"/>
        <end position="555"/>
    </location>
</feature>
<feature type="compositionally biased region" description="Gly residues" evidence="1">
    <location>
        <begin position="435"/>
        <end position="451"/>
    </location>
</feature>
<accession>A0ABD3R279</accession>
<feature type="compositionally biased region" description="Pro residues" evidence="1">
    <location>
        <begin position="598"/>
        <end position="607"/>
    </location>
</feature>
<feature type="compositionally biased region" description="Gly residues" evidence="1">
    <location>
        <begin position="276"/>
        <end position="288"/>
    </location>
</feature>
<evidence type="ECO:0000256" key="1">
    <source>
        <dbReference type="SAM" id="MobiDB-lite"/>
    </source>
</evidence>
<dbReference type="EMBL" id="JALLPB020000675">
    <property type="protein sequence ID" value="KAL3807070.1"/>
    <property type="molecule type" value="Genomic_DNA"/>
</dbReference>
<feature type="region of interest" description="Disordered" evidence="1">
    <location>
        <begin position="738"/>
        <end position="780"/>
    </location>
</feature>
<keyword evidence="3" id="KW-1185">Reference proteome</keyword>
<feature type="region of interest" description="Disordered" evidence="1">
    <location>
        <begin position="1"/>
        <end position="55"/>
    </location>
</feature>
<feature type="compositionally biased region" description="Polar residues" evidence="1">
    <location>
        <begin position="206"/>
        <end position="231"/>
    </location>
</feature>
<feature type="compositionally biased region" description="Polar residues" evidence="1">
    <location>
        <begin position="580"/>
        <end position="597"/>
    </location>
</feature>
<comment type="caution">
    <text evidence="2">The sequence shown here is derived from an EMBL/GenBank/DDBJ whole genome shotgun (WGS) entry which is preliminary data.</text>
</comment>
<feature type="compositionally biased region" description="Polar residues" evidence="1">
    <location>
        <begin position="329"/>
        <end position="350"/>
    </location>
</feature>
<dbReference type="AlphaFoldDB" id="A0ABD3R279"/>
<feature type="compositionally biased region" description="Basic and acidic residues" evidence="1">
    <location>
        <begin position="754"/>
        <end position="777"/>
    </location>
</feature>